<dbReference type="GO" id="GO:0006508">
    <property type="term" value="P:proteolysis"/>
    <property type="evidence" value="ECO:0007669"/>
    <property type="project" value="InterPro"/>
</dbReference>
<keyword evidence="2" id="KW-0732">Signal</keyword>
<dbReference type="Pfam" id="PF00026">
    <property type="entry name" value="Asp"/>
    <property type="match status" value="1"/>
</dbReference>
<dbReference type="PROSITE" id="PS51767">
    <property type="entry name" value="PEPTIDASE_A1"/>
    <property type="match status" value="1"/>
</dbReference>
<keyword evidence="5" id="KW-1185">Reference proteome</keyword>
<evidence type="ECO:0000259" key="3">
    <source>
        <dbReference type="PROSITE" id="PS51767"/>
    </source>
</evidence>
<organism evidence="4 5">
    <name type="scientific">Physocladia obscura</name>
    <dbReference type="NCBI Taxonomy" id="109957"/>
    <lineage>
        <taxon>Eukaryota</taxon>
        <taxon>Fungi</taxon>
        <taxon>Fungi incertae sedis</taxon>
        <taxon>Chytridiomycota</taxon>
        <taxon>Chytridiomycota incertae sedis</taxon>
        <taxon>Chytridiomycetes</taxon>
        <taxon>Chytridiales</taxon>
        <taxon>Chytriomycetaceae</taxon>
        <taxon>Physocladia</taxon>
    </lineage>
</organism>
<protein>
    <recommendedName>
        <fullName evidence="3">Peptidase A1 domain-containing protein</fullName>
    </recommendedName>
</protein>
<feature type="domain" description="Peptidase A1" evidence="3">
    <location>
        <begin position="85"/>
        <end position="230"/>
    </location>
</feature>
<evidence type="ECO:0000256" key="2">
    <source>
        <dbReference type="SAM" id="SignalP"/>
    </source>
</evidence>
<gene>
    <name evidence="4" type="ORF">HK100_011494</name>
</gene>
<dbReference type="SUPFAM" id="SSF50630">
    <property type="entry name" value="Acid proteases"/>
    <property type="match status" value="1"/>
</dbReference>
<dbReference type="GO" id="GO:0004190">
    <property type="term" value="F:aspartic-type endopeptidase activity"/>
    <property type="evidence" value="ECO:0007669"/>
    <property type="project" value="InterPro"/>
</dbReference>
<dbReference type="AlphaFoldDB" id="A0AAD5T2L6"/>
<name>A0AAD5T2L6_9FUNG</name>
<dbReference type="Gene3D" id="2.40.70.10">
    <property type="entry name" value="Acid Proteases"/>
    <property type="match status" value="1"/>
</dbReference>
<dbReference type="PANTHER" id="PTHR47966:SF51">
    <property type="entry name" value="BETA-SITE APP-CLEAVING ENZYME, ISOFORM A-RELATED"/>
    <property type="match status" value="1"/>
</dbReference>
<comment type="similarity">
    <text evidence="1">Belongs to the peptidase A1 family.</text>
</comment>
<evidence type="ECO:0000313" key="5">
    <source>
        <dbReference type="Proteomes" id="UP001211907"/>
    </source>
</evidence>
<reference evidence="4" key="1">
    <citation type="submission" date="2020-05" db="EMBL/GenBank/DDBJ databases">
        <title>Phylogenomic resolution of chytrid fungi.</title>
        <authorList>
            <person name="Stajich J.E."/>
            <person name="Amses K."/>
            <person name="Simmons R."/>
            <person name="Seto K."/>
            <person name="Myers J."/>
            <person name="Bonds A."/>
            <person name="Quandt C.A."/>
            <person name="Barry K."/>
            <person name="Liu P."/>
            <person name="Grigoriev I."/>
            <person name="Longcore J.E."/>
            <person name="James T.Y."/>
        </authorList>
    </citation>
    <scope>NUCLEOTIDE SEQUENCE</scope>
    <source>
        <strain evidence="4">JEL0513</strain>
    </source>
</reference>
<dbReference type="InterPro" id="IPR033121">
    <property type="entry name" value="PEPTIDASE_A1"/>
</dbReference>
<comment type="caution">
    <text evidence="4">The sequence shown here is derived from an EMBL/GenBank/DDBJ whole genome shotgun (WGS) entry which is preliminary data.</text>
</comment>
<dbReference type="PANTHER" id="PTHR47966">
    <property type="entry name" value="BETA-SITE APP-CLEAVING ENZYME, ISOFORM A-RELATED"/>
    <property type="match status" value="1"/>
</dbReference>
<dbReference type="Proteomes" id="UP001211907">
    <property type="component" value="Unassembled WGS sequence"/>
</dbReference>
<accession>A0AAD5T2L6</accession>
<evidence type="ECO:0000256" key="1">
    <source>
        <dbReference type="ARBA" id="ARBA00007447"/>
    </source>
</evidence>
<dbReference type="InterPro" id="IPR021109">
    <property type="entry name" value="Peptidase_aspartic_dom_sf"/>
</dbReference>
<proteinExistence type="inferred from homology"/>
<dbReference type="EMBL" id="JADGJH010000718">
    <property type="protein sequence ID" value="KAJ3123753.1"/>
    <property type="molecule type" value="Genomic_DNA"/>
</dbReference>
<sequence>MVLILIVLGGIIVGVALAGAPVTVPISKSAKALSIPAGIRAKVNAVQLFASINNRIKGGNPARSLLSTPSQTTSGALTNEDNFLYLVNVTLRRDFFTAVHHLDTGSSDVWFRTADCYSLDSSCDVNNSNATDASVYRETPFYFVDTYGSGAAAGIVGYSNVTLGDAEILVGLSILLVEQQQGLLGLAFSSLGVISSSVTPYIHVSGNWFDALNLDNPVFGFNLSDYADGD</sequence>
<feature type="signal peptide" evidence="2">
    <location>
        <begin position="1"/>
        <end position="18"/>
    </location>
</feature>
<evidence type="ECO:0000313" key="4">
    <source>
        <dbReference type="EMBL" id="KAJ3123753.1"/>
    </source>
</evidence>
<feature type="chain" id="PRO_5042032472" description="Peptidase A1 domain-containing protein" evidence="2">
    <location>
        <begin position="19"/>
        <end position="230"/>
    </location>
</feature>
<dbReference type="InterPro" id="IPR001461">
    <property type="entry name" value="Aspartic_peptidase_A1"/>
</dbReference>